<gene>
    <name evidence="1" type="ORF">METZ01_LOCUS128104</name>
</gene>
<protein>
    <submittedName>
        <fullName evidence="1">Uncharacterized protein</fullName>
    </submittedName>
</protein>
<proteinExistence type="predicted"/>
<feature type="non-terminal residue" evidence="1">
    <location>
        <position position="111"/>
    </location>
</feature>
<reference evidence="1" key="1">
    <citation type="submission" date="2018-05" db="EMBL/GenBank/DDBJ databases">
        <authorList>
            <person name="Lanie J.A."/>
            <person name="Ng W.-L."/>
            <person name="Kazmierczak K.M."/>
            <person name="Andrzejewski T.M."/>
            <person name="Davidsen T.M."/>
            <person name="Wayne K.J."/>
            <person name="Tettelin H."/>
            <person name="Glass J.I."/>
            <person name="Rusch D."/>
            <person name="Podicherti R."/>
            <person name="Tsui H.-C.T."/>
            <person name="Winkler M.E."/>
        </authorList>
    </citation>
    <scope>NUCLEOTIDE SEQUENCE</scope>
</reference>
<name>A0A381YEC9_9ZZZZ</name>
<organism evidence="1">
    <name type="scientific">marine metagenome</name>
    <dbReference type="NCBI Taxonomy" id="408172"/>
    <lineage>
        <taxon>unclassified sequences</taxon>
        <taxon>metagenomes</taxon>
        <taxon>ecological metagenomes</taxon>
    </lineage>
</organism>
<evidence type="ECO:0000313" key="1">
    <source>
        <dbReference type="EMBL" id="SVA75250.1"/>
    </source>
</evidence>
<accession>A0A381YEC9</accession>
<dbReference type="AlphaFoldDB" id="A0A381YEC9"/>
<sequence>MSERKRIAAIITEYRPNSHADVIVTKYLKGFPTDDGLMSARTDVASMYVDQFAENDMSRPVAEEHGVPIYPSIVQALTLGGTELAVDGVLLIGEHGDYAWNEKEQQLFPRK</sequence>
<dbReference type="EMBL" id="UINC01018010">
    <property type="protein sequence ID" value="SVA75250.1"/>
    <property type="molecule type" value="Genomic_DNA"/>
</dbReference>